<proteinExistence type="predicted"/>
<reference evidence="1 2" key="1">
    <citation type="submission" date="2015-10" db="EMBL/GenBank/DDBJ databases">
        <authorList>
            <person name="Gilbert D.G."/>
        </authorList>
    </citation>
    <scope>NUCLEOTIDE SEQUENCE [LARGE SCALE GENOMIC DNA]</scope>
    <source>
        <strain evidence="1 2">NRRL B-16712</strain>
    </source>
</reference>
<dbReference type="AlphaFoldDB" id="A0A101JAG3"/>
<protein>
    <recommendedName>
        <fullName evidence="3">PBS lyase</fullName>
    </recommendedName>
</protein>
<dbReference type="Proteomes" id="UP000053244">
    <property type="component" value="Unassembled WGS sequence"/>
</dbReference>
<dbReference type="SUPFAM" id="SSF48371">
    <property type="entry name" value="ARM repeat"/>
    <property type="match status" value="1"/>
</dbReference>
<evidence type="ECO:0000313" key="1">
    <source>
        <dbReference type="EMBL" id="KUL23177.1"/>
    </source>
</evidence>
<evidence type="ECO:0000313" key="2">
    <source>
        <dbReference type="Proteomes" id="UP000053244"/>
    </source>
</evidence>
<keyword evidence="2" id="KW-1185">Reference proteome</keyword>
<dbReference type="EMBL" id="LLZH01000333">
    <property type="protein sequence ID" value="KUL23177.1"/>
    <property type="molecule type" value="Genomic_DNA"/>
</dbReference>
<dbReference type="InterPro" id="IPR011989">
    <property type="entry name" value="ARM-like"/>
</dbReference>
<dbReference type="OrthoDB" id="292843at2"/>
<accession>A0A101JAG3</accession>
<evidence type="ECO:0008006" key="3">
    <source>
        <dbReference type="Google" id="ProtNLM"/>
    </source>
</evidence>
<organism evidence="1 2">
    <name type="scientific">Actinoplanes awajinensis subsp. mycoplanecinus</name>
    <dbReference type="NCBI Taxonomy" id="135947"/>
    <lineage>
        <taxon>Bacteria</taxon>
        <taxon>Bacillati</taxon>
        <taxon>Actinomycetota</taxon>
        <taxon>Actinomycetes</taxon>
        <taxon>Micromonosporales</taxon>
        <taxon>Micromonosporaceae</taxon>
        <taxon>Actinoplanes</taxon>
    </lineage>
</organism>
<dbReference type="Gene3D" id="1.25.10.10">
    <property type="entry name" value="Leucine-rich Repeat Variant"/>
    <property type="match status" value="1"/>
</dbReference>
<gene>
    <name evidence="1" type="ORF">ADL15_46805</name>
</gene>
<sequence length="682" mass="74604">MIYGMTETHLPLSVTHSVYWPSLERGSVVRKMLDDLAGGDEAARTTALRDLYRAAPAWEDVKPWAVAALPELLAMVADTARPDRGPLLRLVGDLAGADRTWQMSGETLRAKRLLAGYAGLTAWLTDDDPQVREAAAYTIRAVNRLTSVLPGLLWERYVEEPDPAVRVTLLHSSVITGAVGSGYELTKVWLAWVADSDADLRVRITALTELVALLDPSPFDAPIARDTLLGAYRDGLNQEPASLEDDGTPLLTGRRMAARQWTPGYPKVVTAVRAAFGNDVAPQVDLLEQMVALDRWDARQDALNEAPSLIQRLRGPYLPLTLRAAELLQDQEPQVRAAALRLLHGIGEIARPAADAVWSALSRTKPARRPHADDNGQVGWLTWGVQGPELGPAAQMLAELRDERVLPMLDRLLDEAPEADDLHRHIAGYGPRARALSRTLRRRLRALRPESFTDPDHYEAHRAGLLDALTAVAPNDAIDHLNQEPIDVVTLGLLARAGRTATGRIPGIRAALTVGEPAVELAAAHAIWLVAGDTDAAAEVFDRHFDERASTPQDAVAAIDGLGRLGIRAKSRARRLTRLTRRRGVDPTVVVAAADALWRVAGDREAARSLGRVWESTPAVRPRIARLWAETGDARYAFRYARAELDTVLRHNASKHHVLPAAQISEDERLLALCRKLVAPSS</sequence>
<name>A0A101JAG3_9ACTN</name>
<dbReference type="InterPro" id="IPR016024">
    <property type="entry name" value="ARM-type_fold"/>
</dbReference>
<comment type="caution">
    <text evidence="1">The sequence shown here is derived from an EMBL/GenBank/DDBJ whole genome shotgun (WGS) entry which is preliminary data.</text>
</comment>